<reference evidence="1" key="1">
    <citation type="journal article" date="2019" name="Ecotoxicol. Environ. Saf.">
        <title>Microbial characterization of heavy metal resistant bacterial strains isolated from an electroplating wastewater treatment plant.</title>
        <authorList>
            <person name="Cai X."/>
            <person name="Zheng X."/>
            <person name="Zhang D."/>
            <person name="Iqbal W."/>
            <person name="Liu C."/>
            <person name="Yang B."/>
            <person name="Zhao X."/>
            <person name="Lu X."/>
            <person name="Mao Y."/>
        </authorList>
    </citation>
    <scope>NUCLEOTIDE SEQUENCE [LARGE SCALE GENOMIC DNA]</scope>
    <source>
        <strain evidence="1">Ni1-3</strain>
    </source>
</reference>
<name>A0A5B8R3V5_9GAMM</name>
<proteinExistence type="predicted"/>
<accession>A0A5B8R3V5</accession>
<organism evidence="1">
    <name type="scientific">Shewanella decolorationis</name>
    <dbReference type="NCBI Taxonomy" id="256839"/>
    <lineage>
        <taxon>Bacteria</taxon>
        <taxon>Pseudomonadati</taxon>
        <taxon>Pseudomonadota</taxon>
        <taxon>Gammaproteobacteria</taxon>
        <taxon>Alteromonadales</taxon>
        <taxon>Shewanellaceae</taxon>
        <taxon>Shewanella</taxon>
    </lineage>
</organism>
<gene>
    <name evidence="1" type="ORF">D0436_23170</name>
</gene>
<dbReference type="AlphaFoldDB" id="A0A5B8R3V5"/>
<dbReference type="EMBL" id="CP031775">
    <property type="protein sequence ID" value="QDZ93102.1"/>
    <property type="molecule type" value="Genomic_DNA"/>
</dbReference>
<protein>
    <submittedName>
        <fullName evidence="1">Uncharacterized protein</fullName>
    </submittedName>
</protein>
<sequence>MLITGLIGCSAMQNDKEVYKGEKLNIAVVGKTPEINEKESTINFKKLSLKDIKKIDLKSYDAVIITKPYLSKAANEEYKDTYLNGYIPFFFVESEASVLPFVDNSLTYKQYADRVQDTQSYMVGVLSNPDKDGYKVWKYDYSIKNNKFDRNNVKGIYSKAFKTIEKLKKEKRS</sequence>
<evidence type="ECO:0000313" key="1">
    <source>
        <dbReference type="EMBL" id="QDZ93102.1"/>
    </source>
</evidence>